<reference evidence="3" key="1">
    <citation type="journal article" date="2017" name="Nat. Microbiol.">
        <title>Global analysis of biosynthetic gene clusters reveals vast potential of secondary metabolite production in Penicillium species.</title>
        <authorList>
            <person name="Nielsen J.C."/>
            <person name="Grijseels S."/>
            <person name="Prigent S."/>
            <person name="Ji B."/>
            <person name="Dainat J."/>
            <person name="Nielsen K.F."/>
            <person name="Frisvad J.C."/>
            <person name="Workman M."/>
            <person name="Nielsen J."/>
        </authorList>
    </citation>
    <scope>NUCLEOTIDE SEQUENCE [LARGE SCALE GENOMIC DNA]</scope>
    <source>
        <strain evidence="3">IBT 4502</strain>
    </source>
</reference>
<proteinExistence type="predicted"/>
<evidence type="ECO:0000313" key="2">
    <source>
        <dbReference type="EMBL" id="OQD59925.1"/>
    </source>
</evidence>
<accession>A0A1V6N5K1</accession>
<dbReference type="AlphaFoldDB" id="A0A1V6N5K1"/>
<feature type="compositionally biased region" description="Pro residues" evidence="1">
    <location>
        <begin position="56"/>
        <end position="66"/>
    </location>
</feature>
<dbReference type="Proteomes" id="UP000191408">
    <property type="component" value="Unassembled WGS sequence"/>
</dbReference>
<evidence type="ECO:0000313" key="3">
    <source>
        <dbReference type="Proteomes" id="UP000191408"/>
    </source>
</evidence>
<keyword evidence="3" id="KW-1185">Reference proteome</keyword>
<evidence type="ECO:0000256" key="1">
    <source>
        <dbReference type="SAM" id="MobiDB-lite"/>
    </source>
</evidence>
<organism evidence="2 3">
    <name type="scientific">Penicillium polonicum</name>
    <dbReference type="NCBI Taxonomy" id="60169"/>
    <lineage>
        <taxon>Eukaryota</taxon>
        <taxon>Fungi</taxon>
        <taxon>Dikarya</taxon>
        <taxon>Ascomycota</taxon>
        <taxon>Pezizomycotina</taxon>
        <taxon>Eurotiomycetes</taxon>
        <taxon>Eurotiomycetidae</taxon>
        <taxon>Eurotiales</taxon>
        <taxon>Aspergillaceae</taxon>
        <taxon>Penicillium</taxon>
    </lineage>
</organism>
<feature type="region of interest" description="Disordered" evidence="1">
    <location>
        <begin position="1"/>
        <end position="75"/>
    </location>
</feature>
<feature type="compositionally biased region" description="Polar residues" evidence="1">
    <location>
        <begin position="1"/>
        <end position="25"/>
    </location>
</feature>
<comment type="caution">
    <text evidence="2">The sequence shown here is derived from an EMBL/GenBank/DDBJ whole genome shotgun (WGS) entry which is preliminary data.</text>
</comment>
<protein>
    <submittedName>
        <fullName evidence="2">Uncharacterized protein</fullName>
    </submittedName>
</protein>
<name>A0A1V6N5K1_PENPO</name>
<dbReference type="EMBL" id="MDYM01000044">
    <property type="protein sequence ID" value="OQD59925.1"/>
    <property type="molecule type" value="Genomic_DNA"/>
</dbReference>
<gene>
    <name evidence="2" type="ORF">PENPOL_c044G09999</name>
</gene>
<sequence length="181" mass="19925">MSPTNLQSSRPSMTRPANASTASPSRKTKRRRLVQSDTEDEVLCLGTELPLKPTSSAPPSPPPPQSPGVSVEDEVTFVESKPLSASAKYAAACSEAMHQGKVSQDWHEIQPNVAPPPMPPIIRHTLLNDAAFATPKACYARYKETLAALARLEYERDKLTARLWQFNTERIEESTDEQPEA</sequence>